<sequence>MTWAALTMLTKDFPSACLGVNYSVNTFTHKLTQMEIDDDGEDEIDE</sequence>
<dbReference type="AlphaFoldDB" id="Q0F3E3"/>
<comment type="caution">
    <text evidence="1">The sequence shown here is derived from an EMBL/GenBank/DDBJ whole genome shotgun (WGS) entry which is preliminary data.</text>
</comment>
<dbReference type="EMBL" id="AATS01000001">
    <property type="protein sequence ID" value="EAU55998.1"/>
    <property type="molecule type" value="Genomic_DNA"/>
</dbReference>
<evidence type="ECO:0000313" key="2">
    <source>
        <dbReference type="Proteomes" id="UP000005297"/>
    </source>
</evidence>
<reference evidence="1 2" key="1">
    <citation type="submission" date="2006-09" db="EMBL/GenBank/DDBJ databases">
        <authorList>
            <person name="Emerson D."/>
            <person name="Ferriera S."/>
            <person name="Johnson J."/>
            <person name="Kravitz S."/>
            <person name="Halpern A."/>
            <person name="Remington K."/>
            <person name="Beeson K."/>
            <person name="Tran B."/>
            <person name="Rogers Y.-H."/>
            <person name="Friedman R."/>
            <person name="Venter J.C."/>
        </authorList>
    </citation>
    <scope>NUCLEOTIDE SEQUENCE [LARGE SCALE GENOMIC DNA]</scope>
    <source>
        <strain evidence="1 2">PV-1</strain>
    </source>
</reference>
<protein>
    <submittedName>
        <fullName evidence="1">Uncharacterized protein</fullName>
    </submittedName>
</protein>
<gene>
    <name evidence="1" type="ORF">SPV1_04238</name>
</gene>
<dbReference type="Proteomes" id="UP000005297">
    <property type="component" value="Unassembled WGS sequence"/>
</dbReference>
<keyword evidence="2" id="KW-1185">Reference proteome</keyword>
<accession>Q0F3E3</accession>
<proteinExistence type="predicted"/>
<name>Q0F3E3_9PROT</name>
<evidence type="ECO:0000313" key="1">
    <source>
        <dbReference type="EMBL" id="EAU55998.1"/>
    </source>
</evidence>
<dbReference type="HOGENOM" id="CLU_3185569_0_0_0"/>
<dbReference type="InParanoid" id="Q0F3E3"/>
<organism evidence="1 2">
    <name type="scientific">Mariprofundus ferrooxydans PV-1</name>
    <dbReference type="NCBI Taxonomy" id="314345"/>
    <lineage>
        <taxon>Bacteria</taxon>
        <taxon>Pseudomonadati</taxon>
        <taxon>Pseudomonadota</taxon>
        <taxon>Candidatius Mariprofundia</taxon>
        <taxon>Mariprofundales</taxon>
        <taxon>Mariprofundaceae</taxon>
        <taxon>Mariprofundus</taxon>
    </lineage>
</organism>